<accession>A0A8K0D3D9</accession>
<comment type="caution">
    <text evidence="4">The sequence shown here is derived from an EMBL/GenBank/DDBJ whole genome shotgun (WGS) entry which is preliminary data.</text>
</comment>
<keyword evidence="2" id="KW-0732">Signal</keyword>
<protein>
    <recommendedName>
        <fullName evidence="3">Lipocalin/cytosolic fatty-acid binding domain-containing protein</fullName>
    </recommendedName>
</protein>
<dbReference type="GO" id="GO:0006629">
    <property type="term" value="P:lipid metabolic process"/>
    <property type="evidence" value="ECO:0007669"/>
    <property type="project" value="TreeGrafter"/>
</dbReference>
<organism evidence="4 5">
    <name type="scientific">Ignelater luminosus</name>
    <name type="common">Cucubano</name>
    <name type="synonym">Pyrophorus luminosus</name>
    <dbReference type="NCBI Taxonomy" id="2038154"/>
    <lineage>
        <taxon>Eukaryota</taxon>
        <taxon>Metazoa</taxon>
        <taxon>Ecdysozoa</taxon>
        <taxon>Arthropoda</taxon>
        <taxon>Hexapoda</taxon>
        <taxon>Insecta</taxon>
        <taxon>Pterygota</taxon>
        <taxon>Neoptera</taxon>
        <taxon>Endopterygota</taxon>
        <taxon>Coleoptera</taxon>
        <taxon>Polyphaga</taxon>
        <taxon>Elateriformia</taxon>
        <taxon>Elateroidea</taxon>
        <taxon>Elateridae</taxon>
        <taxon>Agrypninae</taxon>
        <taxon>Pyrophorini</taxon>
        <taxon>Ignelater</taxon>
    </lineage>
</organism>
<gene>
    <name evidence="4" type="ORF">ILUMI_09889</name>
</gene>
<reference evidence="4" key="1">
    <citation type="submission" date="2019-08" db="EMBL/GenBank/DDBJ databases">
        <title>The genome of the North American firefly Photinus pyralis.</title>
        <authorList>
            <consortium name="Photinus pyralis genome working group"/>
            <person name="Fallon T.R."/>
            <person name="Sander Lower S.E."/>
            <person name="Weng J.-K."/>
        </authorList>
    </citation>
    <scope>NUCLEOTIDE SEQUENCE</scope>
    <source>
        <strain evidence="4">TRF0915ILg1</strain>
        <tissue evidence="4">Whole body</tissue>
    </source>
</reference>
<evidence type="ECO:0000313" key="4">
    <source>
        <dbReference type="EMBL" id="KAF2896282.1"/>
    </source>
</evidence>
<evidence type="ECO:0000259" key="3">
    <source>
        <dbReference type="Pfam" id="PF00061"/>
    </source>
</evidence>
<feature type="domain" description="Lipocalin/cytosolic fatty-acid binding" evidence="3">
    <location>
        <begin position="106"/>
        <end position="180"/>
    </location>
</feature>
<evidence type="ECO:0000313" key="5">
    <source>
        <dbReference type="Proteomes" id="UP000801492"/>
    </source>
</evidence>
<dbReference type="InterPro" id="IPR003057">
    <property type="entry name" value="Invtbrt_color"/>
</dbReference>
<proteinExistence type="predicted"/>
<dbReference type="Proteomes" id="UP000801492">
    <property type="component" value="Unassembled WGS sequence"/>
</dbReference>
<dbReference type="Pfam" id="PF00061">
    <property type="entry name" value="Lipocalin"/>
    <property type="match status" value="1"/>
</dbReference>
<dbReference type="SUPFAM" id="SSF50814">
    <property type="entry name" value="Lipocalins"/>
    <property type="match status" value="1"/>
</dbReference>
<dbReference type="PANTHER" id="PTHR10612:SF49">
    <property type="entry name" value="APOLIPOPROTEIN D-LIKE PROTEIN"/>
    <property type="match status" value="1"/>
</dbReference>
<dbReference type="GO" id="GO:0005737">
    <property type="term" value="C:cytoplasm"/>
    <property type="evidence" value="ECO:0007669"/>
    <property type="project" value="TreeGrafter"/>
</dbReference>
<dbReference type="PANTHER" id="PTHR10612">
    <property type="entry name" value="APOLIPOPROTEIN D"/>
    <property type="match status" value="1"/>
</dbReference>
<dbReference type="PRINTS" id="PR01273">
    <property type="entry name" value="INVTBRTCOLOR"/>
</dbReference>
<dbReference type="Gene3D" id="2.40.128.20">
    <property type="match status" value="1"/>
</dbReference>
<dbReference type="InterPro" id="IPR012674">
    <property type="entry name" value="Calycin"/>
</dbReference>
<dbReference type="InterPro" id="IPR000566">
    <property type="entry name" value="Lipocln_cytosolic_FA-bd_dom"/>
</dbReference>
<evidence type="ECO:0000256" key="2">
    <source>
        <dbReference type="SAM" id="SignalP"/>
    </source>
</evidence>
<evidence type="ECO:0000256" key="1">
    <source>
        <dbReference type="ARBA" id="ARBA00023157"/>
    </source>
</evidence>
<dbReference type="AlphaFoldDB" id="A0A8K0D3D9"/>
<dbReference type="OrthoDB" id="6728016at2759"/>
<dbReference type="EMBL" id="VTPC01005214">
    <property type="protein sequence ID" value="KAF2896282.1"/>
    <property type="molecule type" value="Genomic_DNA"/>
</dbReference>
<keyword evidence="5" id="KW-1185">Reference proteome</keyword>
<sequence length="298" mass="33210">MWKMLKEVFVFVIVAIVLQNCNGHSYSLGDCPVIDPVTPFNMNGMLGIWYVIQKTSTASTCITYNFTKLEEPDEYEVEQTSQHFILGLTPLKHEYHYTGRLSVPDSAVSARMTVKFPLNVIGKASFTIFMTDYDNYAAIYTCQGLGIGHRDSATILSRTRTLDKVYIDKIRTRLASYNIDPFDLSIISQKNCPKTPDEGININIDDDTLSPKSIAGVVRKAGEKIGDGIEYVAGGAKRIYSTYASGNSDTESLSGKVQDAAEYITDGPRREYGRQHGEKLIDTRVETNEPTVSSEWLP</sequence>
<keyword evidence="1" id="KW-1015">Disulfide bond</keyword>
<feature type="signal peptide" evidence="2">
    <location>
        <begin position="1"/>
        <end position="23"/>
    </location>
</feature>
<dbReference type="GO" id="GO:0000302">
    <property type="term" value="P:response to reactive oxygen species"/>
    <property type="evidence" value="ECO:0007669"/>
    <property type="project" value="TreeGrafter"/>
</dbReference>
<name>A0A8K0D3D9_IGNLU</name>
<feature type="chain" id="PRO_5035437791" description="Lipocalin/cytosolic fatty-acid binding domain-containing protein" evidence="2">
    <location>
        <begin position="24"/>
        <end position="298"/>
    </location>
</feature>
<dbReference type="GO" id="GO:0031409">
    <property type="term" value="F:pigment binding"/>
    <property type="evidence" value="ECO:0007669"/>
    <property type="project" value="InterPro"/>
</dbReference>